<proteinExistence type="predicted"/>
<evidence type="ECO:0000313" key="2">
    <source>
        <dbReference type="Proteomes" id="UP000628736"/>
    </source>
</evidence>
<name>A0A8J6J8W5_9FIRM</name>
<sequence>MSNYVISISREFGSGGRLIGKRLAAQLGIPCYDRTIIQKTAEKSGLSPDFIARAEERARSRFHLSITPIGIGTPAFAHQGVPVSHQAFFAQADVIRELADEGPCVIVGRCSDYVLGDRPECLKVFVHADLPSRVTRCVEEYHIPSDDMERRVIQMDRGRANYYNYYTGHTWGDMRRYDLTLNSSTSGIAGAVELICALVRSRAAVDAQQS</sequence>
<dbReference type="GO" id="GO:0016301">
    <property type="term" value="F:kinase activity"/>
    <property type="evidence" value="ECO:0007669"/>
    <property type="project" value="UniProtKB-KW"/>
</dbReference>
<organism evidence="1 2">
    <name type="scientific">Flintibacter hominis</name>
    <dbReference type="NCBI Taxonomy" id="2763048"/>
    <lineage>
        <taxon>Bacteria</taxon>
        <taxon>Bacillati</taxon>
        <taxon>Bacillota</taxon>
        <taxon>Clostridia</taxon>
        <taxon>Eubacteriales</taxon>
        <taxon>Flintibacter</taxon>
    </lineage>
</organism>
<dbReference type="Gene3D" id="3.40.50.300">
    <property type="entry name" value="P-loop containing nucleotide triphosphate hydrolases"/>
    <property type="match status" value="1"/>
</dbReference>
<protein>
    <submittedName>
        <fullName evidence="1">Cytidylate kinase-like family protein</fullName>
    </submittedName>
</protein>
<comment type="caution">
    <text evidence="1">The sequence shown here is derived from an EMBL/GenBank/DDBJ whole genome shotgun (WGS) entry which is preliminary data.</text>
</comment>
<accession>A0A8J6J8W5</accession>
<keyword evidence="2" id="KW-1185">Reference proteome</keyword>
<dbReference type="EMBL" id="JACOPO010000002">
    <property type="protein sequence ID" value="MBC5722087.1"/>
    <property type="molecule type" value="Genomic_DNA"/>
</dbReference>
<reference evidence="1" key="1">
    <citation type="submission" date="2020-08" db="EMBL/GenBank/DDBJ databases">
        <title>Genome public.</title>
        <authorList>
            <person name="Liu C."/>
            <person name="Sun Q."/>
        </authorList>
    </citation>
    <scope>NUCLEOTIDE SEQUENCE</scope>
    <source>
        <strain evidence="1">NSJ-23</strain>
    </source>
</reference>
<dbReference type="SUPFAM" id="SSF52540">
    <property type="entry name" value="P-loop containing nucleoside triphosphate hydrolases"/>
    <property type="match status" value="1"/>
</dbReference>
<dbReference type="Proteomes" id="UP000628736">
    <property type="component" value="Unassembled WGS sequence"/>
</dbReference>
<keyword evidence="1" id="KW-0418">Kinase</keyword>
<dbReference type="Pfam" id="PF13189">
    <property type="entry name" value="Cytidylate_kin2"/>
    <property type="match status" value="1"/>
</dbReference>
<dbReference type="AlphaFoldDB" id="A0A8J6J8W5"/>
<evidence type="ECO:0000313" key="1">
    <source>
        <dbReference type="EMBL" id="MBC5722087.1"/>
    </source>
</evidence>
<keyword evidence="1" id="KW-0808">Transferase</keyword>
<gene>
    <name evidence="1" type="ORF">H8S11_04565</name>
</gene>
<dbReference type="InterPro" id="IPR027417">
    <property type="entry name" value="P-loop_NTPase"/>
</dbReference>
<dbReference type="RefSeq" id="WP_186852344.1">
    <property type="nucleotide sequence ID" value="NZ_JACOPO010000002.1"/>
</dbReference>